<keyword evidence="2" id="KW-1185">Reference proteome</keyword>
<gene>
    <name evidence="1" type="ORF">SAMN05444412_11233</name>
</gene>
<dbReference type="SUPFAM" id="SSF48452">
    <property type="entry name" value="TPR-like"/>
    <property type="match status" value="1"/>
</dbReference>
<dbReference type="Gene3D" id="1.25.40.10">
    <property type="entry name" value="Tetratricopeptide repeat domain"/>
    <property type="match status" value="2"/>
</dbReference>
<proteinExistence type="predicted"/>
<organism evidence="1 2">
    <name type="scientific">Rhodonellum ikkaensis</name>
    <dbReference type="NCBI Taxonomy" id="336829"/>
    <lineage>
        <taxon>Bacteria</taxon>
        <taxon>Pseudomonadati</taxon>
        <taxon>Bacteroidota</taxon>
        <taxon>Cytophagia</taxon>
        <taxon>Cytophagales</taxon>
        <taxon>Cytophagaceae</taxon>
        <taxon>Rhodonellum</taxon>
    </lineage>
</organism>
<dbReference type="EMBL" id="FNQC01000012">
    <property type="protein sequence ID" value="SDZ38302.1"/>
    <property type="molecule type" value="Genomic_DNA"/>
</dbReference>
<reference evidence="1 2" key="1">
    <citation type="submission" date="2016-10" db="EMBL/GenBank/DDBJ databases">
        <authorList>
            <person name="Varghese N."/>
            <person name="Submissions S."/>
        </authorList>
    </citation>
    <scope>NUCLEOTIDE SEQUENCE [LARGE SCALE GENOMIC DNA]</scope>
    <source>
        <strain evidence="1 2">DSM 17997</strain>
    </source>
</reference>
<accession>A0A1H3SK00</accession>
<comment type="caution">
    <text evidence="1">The sequence shown here is derived from an EMBL/GenBank/DDBJ whole genome shotgun (WGS) entry which is preliminary data.</text>
</comment>
<evidence type="ECO:0000313" key="1">
    <source>
        <dbReference type="EMBL" id="SDZ38302.1"/>
    </source>
</evidence>
<dbReference type="Proteomes" id="UP000199663">
    <property type="component" value="Unassembled WGS sequence"/>
</dbReference>
<protein>
    <recommendedName>
        <fullName evidence="3">Tetratricopeptide repeat protein</fullName>
    </recommendedName>
</protein>
<evidence type="ECO:0008006" key="3">
    <source>
        <dbReference type="Google" id="ProtNLM"/>
    </source>
</evidence>
<evidence type="ECO:0000313" key="2">
    <source>
        <dbReference type="Proteomes" id="UP000199663"/>
    </source>
</evidence>
<dbReference type="InterPro" id="IPR011990">
    <property type="entry name" value="TPR-like_helical_dom_sf"/>
</dbReference>
<sequence>MSKFNPNFLLFLIFSGIMISCSPKIGKYNTILSGLSVKPEILSLHQDSVRFTMEGAIPLEFLKKDRKIILYPEYVYGEGALRLGELVAFDGTFNRVSSEAKISGQYIFPYLEGMDSGKLVLKGIVQEKSKAKSIPQKEMATGLVTTALLARIGQITPDEPIPNIGVYMQTDFSDRTRVETQEFWVPFALGNSKLSGRGFQNSAGKNVVTLEVPGKVISQILVTGLATAEPQEIRDRYLAENRAKAVQANLNSMLVNKNTPVRTSARKNDWFDFRILLSDYKGISDSQKEAYYDVILSKRSFEEQLAEMRKLSSYNKVSRELFPKLRAAKITVTFQNSRLSDPEISANIFKLIQEGNSLDNITKENLAYAGQKAVRLNEKEAIYLKLVELYNSELGYNNLAVVYLNQAHRELDLKERNILISKAIDMIRQSNKLKTTAISMHNLGQAYLLRGDYFEAYVAISEASTLERNENDEFLRFNEGLRGAIDIVNGDYKLATIRLNRAPENEVNLFNKGLAHLLSDELRQALESFEESVQFNREYGYGFYGLALVAASTGDEQALYENLEKAVKRSEFLKARALRDVSFKAYVNKQEFRNIFK</sequence>
<dbReference type="PROSITE" id="PS51257">
    <property type="entry name" value="PROKAR_LIPOPROTEIN"/>
    <property type="match status" value="1"/>
</dbReference>
<name>A0A1H3SK00_9BACT</name>
<dbReference type="InterPro" id="IPR019734">
    <property type="entry name" value="TPR_rpt"/>
</dbReference>
<dbReference type="SMART" id="SM00028">
    <property type="entry name" value="TPR"/>
    <property type="match status" value="2"/>
</dbReference>
<dbReference type="RefSeq" id="WP_019598921.1">
    <property type="nucleotide sequence ID" value="NZ_FNQC01000012.1"/>
</dbReference>